<gene>
    <name evidence="4" type="ORF">J2853_007005</name>
</gene>
<comment type="caution">
    <text evidence="4">The sequence shown here is derived from an EMBL/GenBank/DDBJ whole genome shotgun (WGS) entry which is preliminary data.</text>
</comment>
<sequence>MSLRSTGSDQIPAATLAVARAAFPKGSLAIRIRDALGVLFQDRDFAAAFSARGRPALSPARLALVSILQFGEGLSDRQAAEAVRARIDWKYALGLELTDAGFDYSVLSEFRARLIAGSLEQSLLDTILDRAVTAGLLRAGGRQRTDSTHVLMAMRTMNRLEQVHETVRAALNALAAAAPDWLLAQAEPGWFERYEARVEDYRLPKSKAERIHFGHEIGADGNGVLCAVYSQAAPGWLRDIPAVQTLRHVWIQQYVTIDNQLRWLTSDEQPPGTIRQISPYDGDARSGTKRDSHWDGYKVHLTETCDTDAPHLITNVITAPSPGSDYEATDQVQEALASRGLTPAVHLADKGYMSAHNLARADRRGIELLGPMMPDNAWQNAEGNGFAVNDFAIDWDNRAMTCPTGATSLPWANETDQGGTPVIRVRFSMRDCKACLSRDLCTRGAKGRRITLRPQQEHEALQRARQRQSTDQWQQRYAHRAGVEGTIAQGVKGFGLRRSRYRGTAKTHLQHLLIAAAMNLTRLDAWLTGTPLAPTRTSHFAALLPAA</sequence>
<dbReference type="Pfam" id="PF13751">
    <property type="entry name" value="DDE_Tnp_1_6"/>
    <property type="match status" value="1"/>
</dbReference>
<evidence type="ECO:0000259" key="3">
    <source>
        <dbReference type="Pfam" id="PF13751"/>
    </source>
</evidence>
<protein>
    <submittedName>
        <fullName evidence="4">Transposase</fullName>
    </submittedName>
</protein>
<keyword evidence="5" id="KW-1185">Reference proteome</keyword>
<dbReference type="Proteomes" id="UP001225356">
    <property type="component" value="Unassembled WGS sequence"/>
</dbReference>
<feature type="domain" description="Transposase InsH N-terminal" evidence="2">
    <location>
        <begin position="20"/>
        <end position="113"/>
    </location>
</feature>
<evidence type="ECO:0000259" key="2">
    <source>
        <dbReference type="Pfam" id="PF05598"/>
    </source>
</evidence>
<dbReference type="PANTHER" id="PTHR35604:SF2">
    <property type="entry name" value="TRANSPOSASE INSH FOR INSERTION SEQUENCE ELEMENT IS5A-RELATED"/>
    <property type="match status" value="1"/>
</dbReference>
<dbReference type="NCBIfam" id="NF033551">
    <property type="entry name" value="transpos_IS1182"/>
    <property type="match status" value="1"/>
</dbReference>
<dbReference type="RefSeq" id="WP_307564844.1">
    <property type="nucleotide sequence ID" value="NZ_JAUSQU010000001.1"/>
</dbReference>
<proteinExistence type="predicted"/>
<organism evidence="4 5">
    <name type="scientific">Streptosporangium lutulentum</name>
    <dbReference type="NCBI Taxonomy" id="1461250"/>
    <lineage>
        <taxon>Bacteria</taxon>
        <taxon>Bacillati</taxon>
        <taxon>Actinomycetota</taxon>
        <taxon>Actinomycetes</taxon>
        <taxon>Streptosporangiales</taxon>
        <taxon>Streptosporangiaceae</taxon>
        <taxon>Streptosporangium</taxon>
    </lineage>
</organism>
<accession>A0ABT9QPE7</accession>
<dbReference type="InterPro" id="IPR025668">
    <property type="entry name" value="Tnp_DDE_dom"/>
</dbReference>
<evidence type="ECO:0000256" key="1">
    <source>
        <dbReference type="SAM" id="MobiDB-lite"/>
    </source>
</evidence>
<dbReference type="EMBL" id="JAUSQU010000001">
    <property type="protein sequence ID" value="MDP9847794.1"/>
    <property type="molecule type" value="Genomic_DNA"/>
</dbReference>
<dbReference type="InterPro" id="IPR047629">
    <property type="entry name" value="IS1182_transpos"/>
</dbReference>
<reference evidence="4 5" key="1">
    <citation type="submission" date="2023-07" db="EMBL/GenBank/DDBJ databases">
        <title>Sequencing the genomes of 1000 actinobacteria strains.</title>
        <authorList>
            <person name="Klenk H.-P."/>
        </authorList>
    </citation>
    <scope>NUCLEOTIDE SEQUENCE [LARGE SCALE GENOMIC DNA]</scope>
    <source>
        <strain evidence="4 5">DSM 46740</strain>
    </source>
</reference>
<evidence type="ECO:0000313" key="5">
    <source>
        <dbReference type="Proteomes" id="UP001225356"/>
    </source>
</evidence>
<dbReference type="PANTHER" id="PTHR35604">
    <property type="entry name" value="TRANSPOSASE INSH FOR INSERTION SEQUENCE ELEMENT IS5A-RELATED"/>
    <property type="match status" value="1"/>
</dbReference>
<dbReference type="Pfam" id="PF05598">
    <property type="entry name" value="DUF772"/>
    <property type="match status" value="1"/>
</dbReference>
<feature type="domain" description="Transposase DDE" evidence="3">
    <location>
        <begin position="401"/>
        <end position="523"/>
    </location>
</feature>
<evidence type="ECO:0000313" key="4">
    <source>
        <dbReference type="EMBL" id="MDP9847794.1"/>
    </source>
</evidence>
<feature type="compositionally biased region" description="Basic and acidic residues" evidence="1">
    <location>
        <begin position="282"/>
        <end position="291"/>
    </location>
</feature>
<dbReference type="InterPro" id="IPR008490">
    <property type="entry name" value="Transposase_InsH_N"/>
</dbReference>
<name>A0ABT9QPE7_9ACTN</name>
<feature type="region of interest" description="Disordered" evidence="1">
    <location>
        <begin position="272"/>
        <end position="291"/>
    </location>
</feature>